<dbReference type="OrthoDB" id="9760688at2"/>
<sequence>MTRILIVKPSSLGDIVHTLPLAHALKRGLPDAHIGWVVDSAFQPLLAADPTIASLYPMHIPATSAPGAGRGVYGKALRALLATMHGLRAALRSRPYDVVLDLQASFRSGLLALMNPGGRRIGFADARELNTLFQHEGIRVPAGMEHAVDKNSLFAAHLGAPVREEDFFLASTDEAEAAVSAFLQNEGLASEPWVYAQPAARWASKEWLPERWAELADRLPAIGLQCVFGGSAADLPHLQRIAAGMRARAHIAAGRLNLVAVAALIRRARLYVGVDTGPMHMAALAAVPVVALFGPTHPERVGPYHTKSRVLQAAGLPCLRCRRRLCEHQRCMQGISVAMVTRAVRELLEP</sequence>
<dbReference type="CDD" id="cd03789">
    <property type="entry name" value="GT9_LPS_heptosyltransferase"/>
    <property type="match status" value="1"/>
</dbReference>
<gene>
    <name evidence="3" type="ORF">CAY53_12010</name>
</gene>
<dbReference type="RefSeq" id="WP_104937315.1">
    <property type="nucleotide sequence ID" value="NZ_CP021255.1"/>
</dbReference>
<dbReference type="SUPFAM" id="SSF53756">
    <property type="entry name" value="UDP-Glycosyltransferase/glycogen phosphorylase"/>
    <property type="match status" value="1"/>
</dbReference>
<dbReference type="PANTHER" id="PTHR30160">
    <property type="entry name" value="TETRAACYLDISACCHARIDE 4'-KINASE-RELATED"/>
    <property type="match status" value="1"/>
</dbReference>
<keyword evidence="2 3" id="KW-0808">Transferase</keyword>
<dbReference type="GO" id="GO:0005829">
    <property type="term" value="C:cytosol"/>
    <property type="evidence" value="ECO:0007669"/>
    <property type="project" value="TreeGrafter"/>
</dbReference>
<dbReference type="GO" id="GO:0008713">
    <property type="term" value="F:ADP-heptose-lipopolysaccharide heptosyltransferase activity"/>
    <property type="evidence" value="ECO:0007669"/>
    <property type="project" value="TreeGrafter"/>
</dbReference>
<dbReference type="Gene3D" id="3.40.50.2000">
    <property type="entry name" value="Glycogen Phosphorylase B"/>
    <property type="match status" value="2"/>
</dbReference>
<protein>
    <submittedName>
        <fullName evidence="3">ADP-heptose--LPS heptosyltransferase</fullName>
    </submittedName>
</protein>
<dbReference type="Proteomes" id="UP000239867">
    <property type="component" value="Chromosome"/>
</dbReference>
<evidence type="ECO:0000256" key="1">
    <source>
        <dbReference type="ARBA" id="ARBA00022676"/>
    </source>
</evidence>
<keyword evidence="1" id="KW-0328">Glycosyltransferase</keyword>
<accession>A0A2L1GR05</accession>
<evidence type="ECO:0000313" key="3">
    <source>
        <dbReference type="EMBL" id="AVD72111.1"/>
    </source>
</evidence>
<evidence type="ECO:0000313" key="4">
    <source>
        <dbReference type="Proteomes" id="UP000239867"/>
    </source>
</evidence>
<organism evidence="3 4">
    <name type="scientific">Desulfobulbus oralis</name>
    <dbReference type="NCBI Taxonomy" id="1986146"/>
    <lineage>
        <taxon>Bacteria</taxon>
        <taxon>Pseudomonadati</taxon>
        <taxon>Thermodesulfobacteriota</taxon>
        <taxon>Desulfobulbia</taxon>
        <taxon>Desulfobulbales</taxon>
        <taxon>Desulfobulbaceae</taxon>
        <taxon>Desulfobulbus</taxon>
    </lineage>
</organism>
<name>A0A2L1GR05_9BACT</name>
<dbReference type="GO" id="GO:0009244">
    <property type="term" value="P:lipopolysaccharide core region biosynthetic process"/>
    <property type="evidence" value="ECO:0007669"/>
    <property type="project" value="TreeGrafter"/>
</dbReference>
<dbReference type="EMBL" id="CP021255">
    <property type="protein sequence ID" value="AVD72111.1"/>
    <property type="molecule type" value="Genomic_DNA"/>
</dbReference>
<dbReference type="AlphaFoldDB" id="A0A2L1GR05"/>
<dbReference type="PANTHER" id="PTHR30160:SF1">
    <property type="entry name" value="LIPOPOLYSACCHARIDE 1,2-N-ACETYLGLUCOSAMINETRANSFERASE-RELATED"/>
    <property type="match status" value="1"/>
</dbReference>
<dbReference type="InterPro" id="IPR051199">
    <property type="entry name" value="LPS_LOS_Heptosyltrfase"/>
</dbReference>
<reference evidence="3 4" key="1">
    <citation type="journal article" date="2018" name="MBio">
        <title>Insights into the evolution of host association through the isolation and characterization of a novel human periodontal pathobiont, Desulfobulbus oralis.</title>
        <authorList>
            <person name="Cross K.L."/>
            <person name="Chirania P."/>
            <person name="Xiong W."/>
            <person name="Beall C.J."/>
            <person name="Elkins J.G."/>
            <person name="Giannone R.J."/>
            <person name="Griffen A.L."/>
            <person name="Guss A.M."/>
            <person name="Hettich R.L."/>
            <person name="Joshi S.S."/>
            <person name="Mokrzan E.M."/>
            <person name="Martin R.K."/>
            <person name="Zhulin I.B."/>
            <person name="Leys E.J."/>
            <person name="Podar M."/>
        </authorList>
    </citation>
    <scope>NUCLEOTIDE SEQUENCE [LARGE SCALE GENOMIC DNA]</scope>
    <source>
        <strain evidence="3 4">ORNL</strain>
    </source>
</reference>
<proteinExistence type="predicted"/>
<keyword evidence="4" id="KW-1185">Reference proteome</keyword>
<evidence type="ECO:0000256" key="2">
    <source>
        <dbReference type="ARBA" id="ARBA00022679"/>
    </source>
</evidence>
<dbReference type="KEGG" id="deo:CAY53_12010"/>
<dbReference type="Pfam" id="PF01075">
    <property type="entry name" value="Glyco_transf_9"/>
    <property type="match status" value="1"/>
</dbReference>
<dbReference type="InterPro" id="IPR002201">
    <property type="entry name" value="Glyco_trans_9"/>
</dbReference>